<dbReference type="Proteomes" id="UP000230033">
    <property type="component" value="Unassembled WGS sequence"/>
</dbReference>
<comment type="caution">
    <text evidence="2">The sequence shown here is derived from an EMBL/GenBank/DDBJ whole genome shotgun (WGS) entry which is preliminary data.</text>
</comment>
<dbReference type="InterPro" id="IPR009061">
    <property type="entry name" value="DNA-bd_dom_put_sf"/>
</dbReference>
<keyword evidence="2" id="KW-0238">DNA-binding</keyword>
<evidence type="ECO:0000313" key="3">
    <source>
        <dbReference type="Proteomes" id="UP000230033"/>
    </source>
</evidence>
<feature type="domain" description="Helix-turn-helix" evidence="1">
    <location>
        <begin position="5"/>
        <end position="54"/>
    </location>
</feature>
<gene>
    <name evidence="2" type="ORF">COT65_01960</name>
</gene>
<dbReference type="Pfam" id="PF12728">
    <property type="entry name" value="HTH_17"/>
    <property type="match status" value="1"/>
</dbReference>
<dbReference type="EMBL" id="PEZJ01000025">
    <property type="protein sequence ID" value="PIS13840.1"/>
    <property type="molecule type" value="Genomic_DNA"/>
</dbReference>
<dbReference type="NCBIfam" id="TIGR01764">
    <property type="entry name" value="excise"/>
    <property type="match status" value="1"/>
</dbReference>
<proteinExistence type="predicted"/>
<evidence type="ECO:0000313" key="2">
    <source>
        <dbReference type="EMBL" id="PIS13840.1"/>
    </source>
</evidence>
<dbReference type="GO" id="GO:0003677">
    <property type="term" value="F:DNA binding"/>
    <property type="evidence" value="ECO:0007669"/>
    <property type="project" value="UniProtKB-KW"/>
</dbReference>
<sequence>MEKEYLTIEEVAQRLRVNKRTVYRLAIKGQIPAFKFGKSWRISAVKLEKFIEGNLKK</sequence>
<dbReference type="AlphaFoldDB" id="A0A2H0WMG2"/>
<dbReference type="PANTHER" id="PTHR38431">
    <property type="entry name" value="BLL2305 PROTEIN"/>
    <property type="match status" value="1"/>
</dbReference>
<reference evidence="3" key="1">
    <citation type="submission" date="2017-09" db="EMBL/GenBank/DDBJ databases">
        <title>Depth-based differentiation of microbial function through sediment-hosted aquifers and enrichment of novel symbionts in the deep terrestrial subsurface.</title>
        <authorList>
            <person name="Probst A.J."/>
            <person name="Ladd B."/>
            <person name="Jarett J.K."/>
            <person name="Geller-Mcgrath D.E."/>
            <person name="Sieber C.M.K."/>
            <person name="Emerson J.B."/>
            <person name="Anantharaman K."/>
            <person name="Thomas B.C."/>
            <person name="Malmstrom R."/>
            <person name="Stieglmeier M."/>
            <person name="Klingl A."/>
            <person name="Woyke T."/>
            <person name="Ryan C.M."/>
            <person name="Banfield J.F."/>
        </authorList>
    </citation>
    <scope>NUCLEOTIDE SEQUENCE [LARGE SCALE GENOMIC DNA]</scope>
</reference>
<dbReference type="InterPro" id="IPR041657">
    <property type="entry name" value="HTH_17"/>
</dbReference>
<evidence type="ECO:0000259" key="1">
    <source>
        <dbReference type="Pfam" id="PF12728"/>
    </source>
</evidence>
<dbReference type="InterPro" id="IPR010093">
    <property type="entry name" value="SinI_DNA-bd"/>
</dbReference>
<name>A0A2H0WMG2_9BACT</name>
<dbReference type="SUPFAM" id="SSF46955">
    <property type="entry name" value="Putative DNA-binding domain"/>
    <property type="match status" value="1"/>
</dbReference>
<organism evidence="2 3">
    <name type="scientific">Candidatus Shapirobacteria bacterium CG09_land_8_20_14_0_10_47_13</name>
    <dbReference type="NCBI Taxonomy" id="1974481"/>
    <lineage>
        <taxon>Bacteria</taxon>
        <taxon>Candidatus Shapironibacteriota</taxon>
    </lineage>
</organism>
<dbReference type="PANTHER" id="PTHR38431:SF1">
    <property type="entry name" value="BLL2305 PROTEIN"/>
    <property type="match status" value="1"/>
</dbReference>
<accession>A0A2H0WMG2</accession>
<protein>
    <submittedName>
        <fullName evidence="2">DNA-binding protein</fullName>
    </submittedName>
</protein>